<evidence type="ECO:0000313" key="1">
    <source>
        <dbReference type="EMBL" id="TDW22084.1"/>
    </source>
</evidence>
<evidence type="ECO:0000313" key="2">
    <source>
        <dbReference type="Proteomes" id="UP000295447"/>
    </source>
</evidence>
<name>A0A4V3G8A3_9ACTN</name>
<keyword evidence="2" id="KW-1185">Reference proteome</keyword>
<proteinExistence type="predicted"/>
<accession>A0A4V3G8A3</accession>
<protein>
    <submittedName>
        <fullName evidence="1">Uncharacterized protein</fullName>
    </submittedName>
</protein>
<comment type="caution">
    <text evidence="1">The sequence shown here is derived from an EMBL/GenBank/DDBJ whole genome shotgun (WGS) entry which is preliminary data.</text>
</comment>
<dbReference type="RefSeq" id="WP_134115633.1">
    <property type="nucleotide sequence ID" value="NZ_SODF01000001.1"/>
</dbReference>
<gene>
    <name evidence="1" type="ORF">EV650_0916</name>
</gene>
<dbReference type="AlphaFoldDB" id="A0A4V3G8A3"/>
<dbReference type="EMBL" id="SODF01000001">
    <property type="protein sequence ID" value="TDW22084.1"/>
    <property type="molecule type" value="Genomic_DNA"/>
</dbReference>
<dbReference type="Proteomes" id="UP000295447">
    <property type="component" value="Unassembled WGS sequence"/>
</dbReference>
<dbReference type="OrthoDB" id="675629at2"/>
<organism evidence="1 2">
    <name type="scientific">Kribbella kalugense</name>
    <dbReference type="NCBI Taxonomy" id="2512221"/>
    <lineage>
        <taxon>Bacteria</taxon>
        <taxon>Bacillati</taxon>
        <taxon>Actinomycetota</taxon>
        <taxon>Actinomycetes</taxon>
        <taxon>Propionibacteriales</taxon>
        <taxon>Kribbellaceae</taxon>
        <taxon>Kribbella</taxon>
    </lineage>
</organism>
<sequence>MAAFVLSQSDTVLCMHGGQAQPTTPLPRVKVAGQAAIGQDSVYTISGCPLPPPSTPPCVTANWVVAAMRVTSSGVPVLISTGTAVCVPTGTGLQVVVSQTRVQAT</sequence>
<reference evidence="1 2" key="1">
    <citation type="submission" date="2019-03" db="EMBL/GenBank/DDBJ databases">
        <title>Genomic Encyclopedia of Type Strains, Phase III (KMG-III): the genomes of soil and plant-associated and newly described type strains.</title>
        <authorList>
            <person name="Whitman W."/>
        </authorList>
    </citation>
    <scope>NUCLEOTIDE SEQUENCE [LARGE SCALE GENOMIC DNA]</scope>
    <source>
        <strain evidence="1 2">VKM Ac-2570</strain>
    </source>
</reference>